<dbReference type="RefSeq" id="WP_074257391.1">
    <property type="nucleotide sequence ID" value="NZ_FSRL01000001.1"/>
</dbReference>
<evidence type="ECO:0000256" key="2">
    <source>
        <dbReference type="ARBA" id="ARBA00022692"/>
    </source>
</evidence>
<evidence type="ECO:0000259" key="7">
    <source>
        <dbReference type="Pfam" id="PF07219"/>
    </source>
</evidence>
<organism evidence="8 9">
    <name type="scientific">Vannielia litorea</name>
    <dbReference type="NCBI Taxonomy" id="1217970"/>
    <lineage>
        <taxon>Bacteria</taxon>
        <taxon>Pseudomonadati</taxon>
        <taxon>Pseudomonadota</taxon>
        <taxon>Alphaproteobacteria</taxon>
        <taxon>Rhodobacterales</taxon>
        <taxon>Paracoccaceae</taxon>
        <taxon>Vannielia</taxon>
    </lineage>
</organism>
<keyword evidence="2 6" id="KW-0812">Transmembrane</keyword>
<proteinExistence type="predicted"/>
<evidence type="ECO:0000256" key="1">
    <source>
        <dbReference type="ARBA" id="ARBA00004370"/>
    </source>
</evidence>
<protein>
    <submittedName>
        <fullName evidence="8">HemY protein</fullName>
    </submittedName>
</protein>
<evidence type="ECO:0000256" key="3">
    <source>
        <dbReference type="ARBA" id="ARBA00022989"/>
    </source>
</evidence>
<dbReference type="Pfam" id="PF07219">
    <property type="entry name" value="HemY_N"/>
    <property type="match status" value="1"/>
</dbReference>
<dbReference type="PIRSF" id="PIRSF031802">
    <property type="entry name" value="UCP031802"/>
    <property type="match status" value="1"/>
</dbReference>
<dbReference type="SUPFAM" id="SSF48452">
    <property type="entry name" value="TPR-like"/>
    <property type="match status" value="1"/>
</dbReference>
<feature type="transmembrane region" description="Helical" evidence="6">
    <location>
        <begin position="7"/>
        <end position="26"/>
    </location>
</feature>
<dbReference type="InterPro" id="IPR011990">
    <property type="entry name" value="TPR-like_helical_dom_sf"/>
</dbReference>
<dbReference type="STRING" id="1217970.SAMN05444002_3491"/>
<evidence type="ECO:0000256" key="5">
    <source>
        <dbReference type="SAM" id="MobiDB-lite"/>
    </source>
</evidence>
<sequence>MLWSVLKILFFVVIVAALALGAGFVMENGPAVLLRVGSIEFAPSPLVAIICALLLLLAVWLILKLAGLLVAVVRFLNGDETAMSRYFDRHREKRGYEALSEGMMALASGEGQLALTKANRAERYLGKPELTRLLTAQAAEQVGDRKTAEEAYKAMLTDDRTRFVGVRGLMKQKLAAGDTDTALKLAEKAFSMKPGHEEVQDTLLQLQAGHADWTGARKTLSAKLKHGTLPRDVHRRRDAVLALSEAKGVIDEGHSIEAREAAIEANRLSPDLIPAAVMAAQGYIDQGKPKYATRVLKKAWDAQPHPDLAAAFAAIQPDESPEARLKRFQPLLRSHPEHEETKLLTAELNLAAEDFPAARKAVTPLASAEGANARALTIMAAVERGEGGDDHVVRAWLARAVTAPRGPAWVCDNCQNIHGQWAPTCDNCGAFDTLTWREPPRAEVTMPGGVEMLPLLVGPAPKPDVEDAPVVLHEGEVQDAETVEPESEDPAEEKPK</sequence>
<feature type="transmembrane region" description="Helical" evidence="6">
    <location>
        <begin position="46"/>
        <end position="76"/>
    </location>
</feature>
<gene>
    <name evidence="8" type="ORF">SAMN05444002_3491</name>
</gene>
<dbReference type="GO" id="GO:0016020">
    <property type="term" value="C:membrane"/>
    <property type="evidence" value="ECO:0007669"/>
    <property type="project" value="UniProtKB-SubCell"/>
</dbReference>
<accession>A0A1N6HLU0</accession>
<keyword evidence="4 6" id="KW-0472">Membrane</keyword>
<feature type="region of interest" description="Disordered" evidence="5">
    <location>
        <begin position="475"/>
        <end position="496"/>
    </location>
</feature>
<evidence type="ECO:0000313" key="8">
    <source>
        <dbReference type="EMBL" id="SIO20639.1"/>
    </source>
</evidence>
<feature type="domain" description="HemY N-terminal" evidence="7">
    <location>
        <begin position="32"/>
        <end position="142"/>
    </location>
</feature>
<name>A0A1N6HLU0_9RHOB</name>
<evidence type="ECO:0000256" key="4">
    <source>
        <dbReference type="ARBA" id="ARBA00023136"/>
    </source>
</evidence>
<keyword evidence="3 6" id="KW-1133">Transmembrane helix</keyword>
<dbReference type="AlphaFoldDB" id="A0A1N6HLU0"/>
<dbReference type="OrthoDB" id="9798343at2"/>
<dbReference type="Proteomes" id="UP000184932">
    <property type="component" value="Unassembled WGS sequence"/>
</dbReference>
<dbReference type="Gene3D" id="1.25.40.10">
    <property type="entry name" value="Tetratricopeptide repeat domain"/>
    <property type="match status" value="2"/>
</dbReference>
<dbReference type="InterPro" id="IPR010817">
    <property type="entry name" value="HemY_N"/>
</dbReference>
<dbReference type="InterPro" id="IPR016982">
    <property type="entry name" value="Mms48"/>
</dbReference>
<reference evidence="9" key="1">
    <citation type="submission" date="2016-11" db="EMBL/GenBank/DDBJ databases">
        <authorList>
            <person name="Varghese N."/>
            <person name="Submissions S."/>
        </authorList>
    </citation>
    <scope>NUCLEOTIDE SEQUENCE [LARGE SCALE GENOMIC DNA]</scope>
    <source>
        <strain evidence="9">DSM 29440</strain>
    </source>
</reference>
<feature type="compositionally biased region" description="Acidic residues" evidence="5">
    <location>
        <begin position="477"/>
        <end position="496"/>
    </location>
</feature>
<dbReference type="EMBL" id="FSRL01000001">
    <property type="protein sequence ID" value="SIO20639.1"/>
    <property type="molecule type" value="Genomic_DNA"/>
</dbReference>
<evidence type="ECO:0000313" key="9">
    <source>
        <dbReference type="Proteomes" id="UP000184932"/>
    </source>
</evidence>
<comment type="subcellular location">
    <subcellularLocation>
        <location evidence="1">Membrane</location>
    </subcellularLocation>
</comment>
<keyword evidence="9" id="KW-1185">Reference proteome</keyword>
<evidence type="ECO:0000256" key="6">
    <source>
        <dbReference type="SAM" id="Phobius"/>
    </source>
</evidence>